<keyword evidence="2 5" id="KW-0812">Transmembrane</keyword>
<dbReference type="RefSeq" id="WP_209971543.1">
    <property type="nucleotide sequence ID" value="NZ_JAGGLB010000006.1"/>
</dbReference>
<keyword evidence="4 5" id="KW-0472">Membrane</keyword>
<organism evidence="6 7">
    <name type="scientific">Paenibacillus eucommiae</name>
    <dbReference type="NCBI Taxonomy" id="1355755"/>
    <lineage>
        <taxon>Bacteria</taxon>
        <taxon>Bacillati</taxon>
        <taxon>Bacillota</taxon>
        <taxon>Bacilli</taxon>
        <taxon>Bacillales</taxon>
        <taxon>Paenibacillaceae</taxon>
        <taxon>Paenibacillus</taxon>
    </lineage>
</organism>
<name>A0ABS4IT79_9BACL</name>
<keyword evidence="3 5" id="KW-1133">Transmembrane helix</keyword>
<dbReference type="InterPro" id="IPR032808">
    <property type="entry name" value="DoxX"/>
</dbReference>
<dbReference type="GO" id="GO:0043831">
    <property type="term" value="F:thiosulfate dehydrogenase (quinone) activity"/>
    <property type="evidence" value="ECO:0007669"/>
    <property type="project" value="UniProtKB-EC"/>
</dbReference>
<keyword evidence="6" id="KW-0560">Oxidoreductase</keyword>
<evidence type="ECO:0000256" key="2">
    <source>
        <dbReference type="ARBA" id="ARBA00022692"/>
    </source>
</evidence>
<evidence type="ECO:0000313" key="6">
    <source>
        <dbReference type="EMBL" id="MBP1990782.1"/>
    </source>
</evidence>
<proteinExistence type="predicted"/>
<feature type="transmembrane region" description="Helical" evidence="5">
    <location>
        <begin position="12"/>
        <end position="32"/>
    </location>
</feature>
<sequence>MIIGWLRGNKYAAVLLMVVRLYLGWEWMVAGWHKITGDKAFDASGYIKGAIAKPVLDSATQESIYPNFTAFLSHFALPNIKLFNFLVPWGELLVGIGLILGAFTTAAVFFGVVMNFVYMFAGTVSTNPWLLLLSFFILAAGANAGKIGLDHYILPYVGKWFTKGKTPKGPQAYPKDILLKGGLQ</sequence>
<feature type="transmembrane region" description="Helical" evidence="5">
    <location>
        <begin position="92"/>
        <end position="117"/>
    </location>
</feature>
<dbReference type="Pfam" id="PF07681">
    <property type="entry name" value="DoxX"/>
    <property type="match status" value="1"/>
</dbReference>
<dbReference type="EMBL" id="JAGGLB010000006">
    <property type="protein sequence ID" value="MBP1990782.1"/>
    <property type="molecule type" value="Genomic_DNA"/>
</dbReference>
<reference evidence="6 7" key="1">
    <citation type="submission" date="2021-03" db="EMBL/GenBank/DDBJ databases">
        <title>Genomic Encyclopedia of Type Strains, Phase IV (KMG-IV): sequencing the most valuable type-strain genomes for metagenomic binning, comparative biology and taxonomic classification.</title>
        <authorList>
            <person name="Goeker M."/>
        </authorList>
    </citation>
    <scope>NUCLEOTIDE SEQUENCE [LARGE SCALE GENOMIC DNA]</scope>
    <source>
        <strain evidence="6 7">DSM 26048</strain>
    </source>
</reference>
<comment type="caution">
    <text evidence="6">The sequence shown here is derived from an EMBL/GenBank/DDBJ whole genome shotgun (WGS) entry which is preliminary data.</text>
</comment>
<evidence type="ECO:0000256" key="4">
    <source>
        <dbReference type="ARBA" id="ARBA00023136"/>
    </source>
</evidence>
<evidence type="ECO:0000256" key="3">
    <source>
        <dbReference type="ARBA" id="ARBA00022989"/>
    </source>
</evidence>
<dbReference type="PANTHER" id="PTHR39157:SF1">
    <property type="entry name" value="DOXX FAMILY PROTEIN"/>
    <property type="match status" value="1"/>
</dbReference>
<dbReference type="PANTHER" id="PTHR39157">
    <property type="entry name" value="INTEGRAL MEMBRANE PROTEIN-RELATED"/>
    <property type="match status" value="1"/>
</dbReference>
<keyword evidence="7" id="KW-1185">Reference proteome</keyword>
<feature type="transmembrane region" description="Helical" evidence="5">
    <location>
        <begin position="129"/>
        <end position="149"/>
    </location>
</feature>
<comment type="subcellular location">
    <subcellularLocation>
        <location evidence="1">Membrane</location>
        <topology evidence="1">Multi-pass membrane protein</topology>
    </subcellularLocation>
</comment>
<evidence type="ECO:0000256" key="5">
    <source>
        <dbReference type="SAM" id="Phobius"/>
    </source>
</evidence>
<accession>A0ABS4IT79</accession>
<evidence type="ECO:0000256" key="1">
    <source>
        <dbReference type="ARBA" id="ARBA00004141"/>
    </source>
</evidence>
<dbReference type="Proteomes" id="UP001519287">
    <property type="component" value="Unassembled WGS sequence"/>
</dbReference>
<evidence type="ECO:0000313" key="7">
    <source>
        <dbReference type="Proteomes" id="UP001519287"/>
    </source>
</evidence>
<protein>
    <submittedName>
        <fullName evidence="6">Thiosulfate dehydrogenase [quinone] large subunit</fullName>
        <ecNumber evidence="6">1.8.5.2</ecNumber>
    </submittedName>
</protein>
<gene>
    <name evidence="6" type="ORF">J2Z66_002388</name>
</gene>
<dbReference type="EC" id="1.8.5.2" evidence="6"/>